<reference evidence="11 12" key="1">
    <citation type="submission" date="2018-06" db="EMBL/GenBank/DDBJ databases">
        <authorList>
            <consortium name="Pathogen Informatics"/>
            <person name="Doyle S."/>
        </authorList>
    </citation>
    <scope>NUCLEOTIDE SEQUENCE [LARGE SCALE GENOMIC DNA]</scope>
    <source>
        <strain evidence="11 12">NCTC9810</strain>
    </source>
</reference>
<dbReference type="InterPro" id="IPR005790">
    <property type="entry name" value="DNA_polIII_delta"/>
</dbReference>
<dbReference type="Proteomes" id="UP000255124">
    <property type="component" value="Unassembled WGS sequence"/>
</dbReference>
<dbReference type="InterPro" id="IPR008921">
    <property type="entry name" value="DNA_pol3_clamp-load_cplx_C"/>
</dbReference>
<evidence type="ECO:0000256" key="5">
    <source>
        <dbReference type="ARBA" id="ARBA00022705"/>
    </source>
</evidence>
<evidence type="ECO:0000256" key="3">
    <source>
        <dbReference type="ARBA" id="ARBA00022679"/>
    </source>
</evidence>
<feature type="domain" description="DNA polymerase III delta N-terminal" evidence="9">
    <location>
        <begin position="34"/>
        <end position="136"/>
    </location>
</feature>
<evidence type="ECO:0000256" key="1">
    <source>
        <dbReference type="ARBA" id="ARBA00012417"/>
    </source>
</evidence>
<comment type="catalytic activity">
    <reaction evidence="8">
        <text>DNA(n) + a 2'-deoxyribonucleoside 5'-triphosphate = DNA(n+1) + diphosphate</text>
        <dbReference type="Rhea" id="RHEA:22508"/>
        <dbReference type="Rhea" id="RHEA-COMP:17339"/>
        <dbReference type="Rhea" id="RHEA-COMP:17340"/>
        <dbReference type="ChEBI" id="CHEBI:33019"/>
        <dbReference type="ChEBI" id="CHEBI:61560"/>
        <dbReference type="ChEBI" id="CHEBI:173112"/>
        <dbReference type="EC" id="2.7.7.7"/>
    </reaction>
</comment>
<evidence type="ECO:0000256" key="2">
    <source>
        <dbReference type="ARBA" id="ARBA00017703"/>
    </source>
</evidence>
<evidence type="ECO:0000259" key="9">
    <source>
        <dbReference type="Pfam" id="PF06144"/>
    </source>
</evidence>
<keyword evidence="5" id="KW-0235">DNA replication</keyword>
<dbReference type="InterPro" id="IPR010372">
    <property type="entry name" value="DNA_pol3_delta_N"/>
</dbReference>
<dbReference type="PANTHER" id="PTHR34388:SF1">
    <property type="entry name" value="DNA POLYMERASE III SUBUNIT DELTA"/>
    <property type="match status" value="1"/>
</dbReference>
<gene>
    <name evidence="11" type="ORF">NCTC9810_00797</name>
</gene>
<dbReference type="InterPro" id="IPR048466">
    <property type="entry name" value="DNA_pol3_delta-like_C"/>
</dbReference>
<name>A0A380WW35_9FIRM</name>
<dbReference type="InterPro" id="IPR027417">
    <property type="entry name" value="P-loop_NTPase"/>
</dbReference>
<evidence type="ECO:0000313" key="11">
    <source>
        <dbReference type="EMBL" id="SUU92464.1"/>
    </source>
</evidence>
<dbReference type="EC" id="2.7.7.7" evidence="1"/>
<dbReference type="PANTHER" id="PTHR34388">
    <property type="entry name" value="DNA POLYMERASE III SUBUNIT DELTA"/>
    <property type="match status" value="1"/>
</dbReference>
<keyword evidence="3" id="KW-0808">Transferase</keyword>
<evidence type="ECO:0000313" key="12">
    <source>
        <dbReference type="Proteomes" id="UP000255124"/>
    </source>
</evidence>
<protein>
    <recommendedName>
        <fullName evidence="2">DNA polymerase III subunit delta</fullName>
        <ecNumber evidence="1">2.7.7.7</ecNumber>
    </recommendedName>
</protein>
<dbReference type="GO" id="GO:0003677">
    <property type="term" value="F:DNA binding"/>
    <property type="evidence" value="ECO:0007669"/>
    <property type="project" value="InterPro"/>
</dbReference>
<accession>A0A380WW35</accession>
<evidence type="ECO:0000256" key="7">
    <source>
        <dbReference type="ARBA" id="ARBA00034754"/>
    </source>
</evidence>
<dbReference type="Gene3D" id="1.20.272.10">
    <property type="match status" value="1"/>
</dbReference>
<dbReference type="OrthoDB" id="9775929at2"/>
<evidence type="ECO:0000256" key="8">
    <source>
        <dbReference type="ARBA" id="ARBA00049244"/>
    </source>
</evidence>
<feature type="domain" description="DNA polymerase III delta subunit-like C-terminal" evidence="10">
    <location>
        <begin position="217"/>
        <end position="332"/>
    </location>
</feature>
<evidence type="ECO:0000259" key="10">
    <source>
        <dbReference type="Pfam" id="PF21694"/>
    </source>
</evidence>
<organism evidence="11 12">
    <name type="scientific">Anaerococcus octavius</name>
    <dbReference type="NCBI Taxonomy" id="54007"/>
    <lineage>
        <taxon>Bacteria</taxon>
        <taxon>Bacillati</taxon>
        <taxon>Bacillota</taxon>
        <taxon>Tissierellia</taxon>
        <taxon>Tissierellales</taxon>
        <taxon>Peptoniphilaceae</taxon>
        <taxon>Anaerococcus</taxon>
    </lineage>
</organism>
<dbReference type="Pfam" id="PF21694">
    <property type="entry name" value="DNA_pol3_delta_C"/>
    <property type="match status" value="1"/>
</dbReference>
<dbReference type="NCBIfam" id="TIGR01128">
    <property type="entry name" value="holA"/>
    <property type="match status" value="1"/>
</dbReference>
<dbReference type="Gene3D" id="3.40.50.300">
    <property type="entry name" value="P-loop containing nucleotide triphosphate hydrolases"/>
    <property type="match status" value="1"/>
</dbReference>
<dbReference type="GO" id="GO:0003887">
    <property type="term" value="F:DNA-directed DNA polymerase activity"/>
    <property type="evidence" value="ECO:0007669"/>
    <property type="project" value="UniProtKB-KW"/>
</dbReference>
<dbReference type="RefSeq" id="WP_115595248.1">
    <property type="nucleotide sequence ID" value="NZ_UFTA01000002.1"/>
</dbReference>
<dbReference type="SUPFAM" id="SSF48019">
    <property type="entry name" value="post-AAA+ oligomerization domain-like"/>
    <property type="match status" value="1"/>
</dbReference>
<keyword evidence="4" id="KW-0548">Nucleotidyltransferase</keyword>
<dbReference type="AlphaFoldDB" id="A0A380WW35"/>
<dbReference type="EMBL" id="UFTA01000002">
    <property type="protein sequence ID" value="SUU92464.1"/>
    <property type="molecule type" value="Genomic_DNA"/>
</dbReference>
<proteinExistence type="inferred from homology"/>
<evidence type="ECO:0000256" key="4">
    <source>
        <dbReference type="ARBA" id="ARBA00022695"/>
    </source>
</evidence>
<keyword evidence="6" id="KW-0239">DNA-directed DNA polymerase</keyword>
<dbReference type="Pfam" id="PF06144">
    <property type="entry name" value="DNA_pol3_delta"/>
    <property type="match status" value="1"/>
</dbReference>
<sequence>MNFKEFMNLLIDDKLKGVYLFDSKEEFLNDTIIEEVRNKVNIPDFNLVEIKGNTNIETIKNSYETYPVMDEKKYIIWRNIDISKKSIKEYENTLNILADDFKEFPEFALLLIFSDNPPFKGKFYKSVAKNGKIVEINRLNQKELESFIGKRFVRNGKKIQKFLVREIVSRFSYLSKDSEIDLYEIVNVVDKIIASSSNEIVNSQDVFDHLDEVLNINIFNLTDSMSSKNPKDTVETFLKMTRANEDIFMIYHMVIRQIRNLIGVKSLYINGYNDSFMMKSLGIGSYELKKLKSFSRNFSLTELFDIHSRIFDMEYRQKSVDFDMELELLLLLRKISAK</sequence>
<comment type="similarity">
    <text evidence="7">Belongs to the DNA polymerase HolA subunit family.</text>
</comment>
<dbReference type="GO" id="GO:0006261">
    <property type="term" value="P:DNA-templated DNA replication"/>
    <property type="evidence" value="ECO:0007669"/>
    <property type="project" value="TreeGrafter"/>
</dbReference>
<evidence type="ECO:0000256" key="6">
    <source>
        <dbReference type="ARBA" id="ARBA00022932"/>
    </source>
</evidence>
<dbReference type="GO" id="GO:0009360">
    <property type="term" value="C:DNA polymerase III complex"/>
    <property type="evidence" value="ECO:0007669"/>
    <property type="project" value="InterPro"/>
</dbReference>